<comment type="caution">
    <text evidence="2">The sequence shown here is derived from an EMBL/GenBank/DDBJ whole genome shotgun (WGS) entry which is preliminary data.</text>
</comment>
<accession>A0A2U2NC60</accession>
<keyword evidence="1" id="KW-0812">Transmembrane</keyword>
<feature type="transmembrane region" description="Helical" evidence="1">
    <location>
        <begin position="34"/>
        <end position="61"/>
    </location>
</feature>
<keyword evidence="3" id="KW-1185">Reference proteome</keyword>
<keyword evidence="1" id="KW-1133">Transmembrane helix</keyword>
<keyword evidence="1" id="KW-0472">Membrane</keyword>
<dbReference type="Proteomes" id="UP000245876">
    <property type="component" value="Unassembled WGS sequence"/>
</dbReference>
<evidence type="ECO:0000313" key="3">
    <source>
        <dbReference type="Proteomes" id="UP000245876"/>
    </source>
</evidence>
<feature type="transmembrane region" description="Helical" evidence="1">
    <location>
        <begin position="6"/>
        <end position="27"/>
    </location>
</feature>
<evidence type="ECO:0000256" key="1">
    <source>
        <dbReference type="SAM" id="Phobius"/>
    </source>
</evidence>
<organism evidence="2 3">
    <name type="scientific">Bifidobacterium callitrichidarum</name>
    <dbReference type="NCBI Taxonomy" id="2052941"/>
    <lineage>
        <taxon>Bacteria</taxon>
        <taxon>Bacillati</taxon>
        <taxon>Actinomycetota</taxon>
        <taxon>Actinomycetes</taxon>
        <taxon>Bifidobacteriales</taxon>
        <taxon>Bifidobacteriaceae</taxon>
        <taxon>Bifidobacterium</taxon>
    </lineage>
</organism>
<protein>
    <submittedName>
        <fullName evidence="2">Uncharacterized protein</fullName>
    </submittedName>
</protein>
<proteinExistence type="predicted"/>
<name>A0A2U2NC60_9BIFI</name>
<gene>
    <name evidence="2" type="ORF">DF196_01965</name>
</gene>
<dbReference type="EMBL" id="QFFM01000003">
    <property type="protein sequence ID" value="PWG66693.1"/>
    <property type="molecule type" value="Genomic_DNA"/>
</dbReference>
<reference evidence="2 3" key="1">
    <citation type="journal article" date="2018" name="Int. J. Syst. Evol. Microbiol.">
        <title>Bifidobacterium callitrichidarum sp. nov. from the faeces of the emperor tamarin (Saguinus imperator).</title>
        <authorList>
            <person name="Modesto M."/>
            <person name="Michelini S."/>
            <person name="Sansosti M.C."/>
            <person name="De Filippo C."/>
            <person name="Cavalieri D."/>
            <person name="Qvirist L."/>
            <person name="Andlid T."/>
            <person name="Spiezio C."/>
            <person name="Sandri C."/>
            <person name="Pascarelli S."/>
            <person name="Sgorbati B."/>
            <person name="Mattarelli P."/>
        </authorList>
    </citation>
    <scope>NUCLEOTIDE SEQUENCE [LARGE SCALE GENOMIC DNA]</scope>
    <source>
        <strain evidence="2 3">TRI 5</strain>
    </source>
</reference>
<sequence>MPLLLRIILIFIIVFGLSTGLLAYVFYRQWDEKIWGLILSFFLASISFICIAALLVIVATLGAF</sequence>
<evidence type="ECO:0000313" key="2">
    <source>
        <dbReference type="EMBL" id="PWG66693.1"/>
    </source>
</evidence>
<dbReference type="AlphaFoldDB" id="A0A2U2NC60"/>